<sequence length="51" mass="6016">MAENQIQKLTMIQLSRTLESQRKRIMTRQNASKIYRQKSSTQFGLLVALEF</sequence>
<proteinExistence type="predicted"/>
<organism evidence="1">
    <name type="scientific">Anguilla anguilla</name>
    <name type="common">European freshwater eel</name>
    <name type="synonym">Muraena anguilla</name>
    <dbReference type="NCBI Taxonomy" id="7936"/>
    <lineage>
        <taxon>Eukaryota</taxon>
        <taxon>Metazoa</taxon>
        <taxon>Chordata</taxon>
        <taxon>Craniata</taxon>
        <taxon>Vertebrata</taxon>
        <taxon>Euteleostomi</taxon>
        <taxon>Actinopterygii</taxon>
        <taxon>Neopterygii</taxon>
        <taxon>Teleostei</taxon>
        <taxon>Anguilliformes</taxon>
        <taxon>Anguillidae</taxon>
        <taxon>Anguilla</taxon>
    </lineage>
</organism>
<dbReference type="EMBL" id="GBXM01018365">
    <property type="protein sequence ID" value="JAH90212.1"/>
    <property type="molecule type" value="Transcribed_RNA"/>
</dbReference>
<reference evidence="1" key="1">
    <citation type="submission" date="2014-11" db="EMBL/GenBank/DDBJ databases">
        <authorList>
            <person name="Amaro Gonzalez C."/>
        </authorList>
    </citation>
    <scope>NUCLEOTIDE SEQUENCE</scope>
</reference>
<dbReference type="AlphaFoldDB" id="A0A0E9WIL4"/>
<accession>A0A0E9WIL4</accession>
<protein>
    <submittedName>
        <fullName evidence="1">Uncharacterized protein</fullName>
    </submittedName>
</protein>
<name>A0A0E9WIL4_ANGAN</name>
<reference evidence="1" key="2">
    <citation type="journal article" date="2015" name="Fish Shellfish Immunol.">
        <title>Early steps in the European eel (Anguilla anguilla)-Vibrio vulnificus interaction in the gills: Role of the RtxA13 toxin.</title>
        <authorList>
            <person name="Callol A."/>
            <person name="Pajuelo D."/>
            <person name="Ebbesson L."/>
            <person name="Teles M."/>
            <person name="MacKenzie S."/>
            <person name="Amaro C."/>
        </authorList>
    </citation>
    <scope>NUCLEOTIDE SEQUENCE</scope>
</reference>
<evidence type="ECO:0000313" key="1">
    <source>
        <dbReference type="EMBL" id="JAH90212.1"/>
    </source>
</evidence>